<feature type="compositionally biased region" description="Low complexity" evidence="1">
    <location>
        <begin position="1095"/>
        <end position="1108"/>
    </location>
</feature>
<feature type="compositionally biased region" description="Low complexity" evidence="1">
    <location>
        <begin position="591"/>
        <end position="608"/>
    </location>
</feature>
<accession>A0A1J1HA48</accession>
<feature type="region of interest" description="Disordered" evidence="1">
    <location>
        <begin position="769"/>
        <end position="790"/>
    </location>
</feature>
<dbReference type="Proteomes" id="UP000220158">
    <property type="component" value="Chromosome 12"/>
</dbReference>
<keyword evidence="3" id="KW-1185">Reference proteome</keyword>
<feature type="compositionally biased region" description="Basic residues" evidence="1">
    <location>
        <begin position="609"/>
        <end position="618"/>
    </location>
</feature>
<feature type="compositionally biased region" description="Low complexity" evidence="1">
    <location>
        <begin position="798"/>
        <end position="814"/>
    </location>
</feature>
<feature type="compositionally biased region" description="Low complexity" evidence="1">
    <location>
        <begin position="772"/>
        <end position="787"/>
    </location>
</feature>
<dbReference type="EMBL" id="LN835307">
    <property type="protein sequence ID" value="CRH01502.1"/>
    <property type="molecule type" value="Genomic_DNA"/>
</dbReference>
<dbReference type="OrthoDB" id="378574at2759"/>
<evidence type="ECO:0000313" key="2">
    <source>
        <dbReference type="EMBL" id="CRH01502.1"/>
    </source>
</evidence>
<feature type="compositionally biased region" description="Polar residues" evidence="1">
    <location>
        <begin position="1115"/>
        <end position="1126"/>
    </location>
</feature>
<feature type="region of interest" description="Disordered" evidence="1">
    <location>
        <begin position="1095"/>
        <end position="1129"/>
    </location>
</feature>
<organism evidence="2 3">
    <name type="scientific">Plasmodium relictum</name>
    <dbReference type="NCBI Taxonomy" id="85471"/>
    <lineage>
        <taxon>Eukaryota</taxon>
        <taxon>Sar</taxon>
        <taxon>Alveolata</taxon>
        <taxon>Apicomplexa</taxon>
        <taxon>Aconoidasida</taxon>
        <taxon>Haemosporida</taxon>
        <taxon>Plasmodiidae</taxon>
        <taxon>Plasmodium</taxon>
        <taxon>Plasmodium (Haemamoeba)</taxon>
    </lineage>
</organism>
<dbReference type="OMA" id="MISNHYN"/>
<sequence length="2173" mass="256088">MHKCVNLDSFNNELKSNILPMNENLNQSSVIKNNCEIKVERKIQNIEKNSLNHNDTDINKLNDKFLYLCNNIVRNNTKKNCINKILDDNLKNYNYNVFSEYVNKNKPINSQKKLDDINIAKLNKENKFLTNERISTLINNDSKTYNSIIINMNNQNSNLTENSNKILENVNYNFDSLNKKSNGKNKLDINNTILINNADKDNYSKEYFFYENDNLKERNFDNNEERNNINLKENYYNSININNDESIKKKIYLDIDEKKGKKNLIKNYEINNEKENINRNNIYNIFINSCVNKNSNANIGILNFLKNKKKYNYSYDNKGIRNDIKENENSLIYKNIPSNPNDTSSLLKGSTEDNEEIKSKISIVSNLNEHHYMKENDLKKKELINNFNLNSFEELKFIKYENDDIKNSCRKKLNDNLKKKENESNSHKRVISTRINQNNPFSLYHYVKKEHMSTNNVPTKNIPLNQVNDKLSEYSKKNISYNDINKIMSIISEKSNFNKKNLDIFTTLSEIHSIHSSNYNNYSKKSLKSEMSKQKEHDIRNISNEHCKNGEATDDENLINKQNNKNINSLYKEEKKQEKVKKKEDLSYKCISSYSSPSSTNSTICSSLSKKKTKRNKTKKEIEEKNKMKNIKYKKNNTKLKSDIKNKQEKDHFNMNKSSNDYIVDNRNSNYNITRNYNNDNNNNSNNNDNNKSINTTTNNSFNSNKKNDNNLPDCISNIYCKNKMQNNNRNSYNNSVSNFYTNSNFSNDNYYYGNNSLKNSNHYNIERNSCRNDNNNNNNNVENSNCGSGKHSNFNKLSSTIDNSSSKDIISNNKNRKKTDLAKSKIKYENNKNIVEKKIKNEELLNDKHTILKIKNNAKVKTKNYDSCKNNKKTDYISVVDEFTFKKEKKIDKNDNNDNKKNINIERNIHQNKSCKNNYKTNKNGANYVNSEYYSDDKTVNNGIIFSRNSSVSTSNNSSKYINSNTNSDININRNNGNLNNKVSSHVKEKLKNKNKDLCDPIKNECKIPSIDENCLKNNNIVGEMNIQSNTNNINEIKNDDNENEIINYNYDNLKKSARGLNNSIKKKSTKNENKNKMKVENIEKLNLNNKKIINSSKNNNNNNNNEVTKDKNSSFNNPSNTMNIKDNCHDKYLKKTNNHKENKEKYTNFIGGENLCTTKNKEIYMISSKKLKEKKILKSNVDINNSDNLTNYDYSLSRSNNSANTNILKKNIEQSCKIKKEVNVSKSKYNNLQKNSKKDSDKAIDTDIKYIRSRDNIKNDISNDFKEKSFTYKKIEYNNNHKMIINEIKTNNYTEILKDEVDKRHFLYLDGEKKSPLNKREENDTLVNMKRNEKIIKQKQKVITNSTINLDKNFENTNIRNSSSVNNIKLNETINTRENCKNSKNFENCKHCKKKEKDNDYISDDDISYKNTYEKESLIDFNDNLLNKRNNISDTITSCKSESNNGNLNINNKNDESLNSHVKLCIDQDLKNQNKFIEIINLKKSDEKDINNNTKKDVSNIEKNNTLNKKEKEILNIEKNKIPSKLEASSNEKLYNLESIKNIKSEIDKKNSVYKNNFYEKEKQQNEVMNYEKRENLKIDLHDLQQKNSSYNNNKNPFYLFINKKNKNINSFAKNDQHFSKINKTELKEHNTFDNSLYNKIKTDSNNDINKNGSHSMIYQSDFNNTQNSIFSNNDNFEKKGNDKENINSVKDDIILNCNLNNDKEQRINKSIIFNSTIMNDMKVKKNLEENKNISLRYNILNENKQNIELFSCDKKSQFKNKKEINIYHNNLDDNDNKKKKDMNNLIFFHEFDSSNFLKEILLENKENSNNMNNIIKKEQEINFNNFSLDFENIIKNYKEKSENYLNKRYMNDLNRIYFLVEKFIDTYSCDENLKSIFQLLKSELEKIKKESLYFCKDQNFLIIPIIDVKKSNNNLNKIEKEYIKENETDEFISKSDNYTLESCENEPKQGNSCLRKNKVEYNFKSNNNENNNINNNDNNNYYLKEYVNRKYRRINYLTSLSYNNRLNNSRTNSNKCTMQHIKIINKNKSCLKSLYIKKKRINSFNKKFLCKKNIFIIRNSNYIHKFKISNHFFLKNKHLYNKKNEKLFKTHFFYNKEIFFKKKNCKRENVLNDEIISCRNSANYNIEDLFISDDEVNLIYTYNNHLNEKVYSLEKINVIKNENSNSSTFN</sequence>
<evidence type="ECO:0000313" key="3">
    <source>
        <dbReference type="Proteomes" id="UP000220158"/>
    </source>
</evidence>
<evidence type="ECO:0000256" key="1">
    <source>
        <dbReference type="SAM" id="MobiDB-lite"/>
    </source>
</evidence>
<proteinExistence type="predicted"/>
<feature type="region of interest" description="Disordered" evidence="1">
    <location>
        <begin position="798"/>
        <end position="817"/>
    </location>
</feature>
<gene>
    <name evidence="2" type="ORF">PRELSG_1238600</name>
</gene>
<dbReference type="VEuPathDB" id="PlasmoDB:PRELSG_1238600"/>
<feature type="region of interest" description="Disordered" evidence="1">
    <location>
        <begin position="646"/>
        <end position="709"/>
    </location>
</feature>
<dbReference type="RefSeq" id="XP_028534502.1">
    <property type="nucleotide sequence ID" value="XM_028678187.1"/>
</dbReference>
<dbReference type="KEGG" id="prel:PRELSG_1238600"/>
<feature type="region of interest" description="Disordered" evidence="1">
    <location>
        <begin position="591"/>
        <end position="624"/>
    </location>
</feature>
<dbReference type="GeneID" id="39737631"/>
<feature type="compositionally biased region" description="Low complexity" evidence="1">
    <location>
        <begin position="665"/>
        <end position="705"/>
    </location>
</feature>
<protein>
    <submittedName>
        <fullName evidence="2">Uncharacterized protein</fullName>
    </submittedName>
</protein>
<reference evidence="2 3" key="1">
    <citation type="submission" date="2015-04" db="EMBL/GenBank/DDBJ databases">
        <authorList>
            <consortium name="Pathogen Informatics"/>
        </authorList>
    </citation>
    <scope>NUCLEOTIDE SEQUENCE [LARGE SCALE GENOMIC DNA]</scope>
    <source>
        <strain evidence="2 3">SGS1</strain>
    </source>
</reference>
<name>A0A1J1HA48_PLARL</name>